<reference evidence="1 2" key="1">
    <citation type="journal article" date="2024" name="Chem. Sci.">
        <title>Discovery of megapolipeptins by genome mining of a Burkholderiales bacteria collection.</title>
        <authorList>
            <person name="Paulo B.S."/>
            <person name="Recchia M.J.J."/>
            <person name="Lee S."/>
            <person name="Fergusson C.H."/>
            <person name="Romanowski S.B."/>
            <person name="Hernandez A."/>
            <person name="Krull N."/>
            <person name="Liu D.Y."/>
            <person name="Cavanagh H."/>
            <person name="Bos A."/>
            <person name="Gray C.A."/>
            <person name="Murphy B.T."/>
            <person name="Linington R.G."/>
            <person name="Eustaquio A.S."/>
        </authorList>
    </citation>
    <scope>NUCLEOTIDE SEQUENCE [LARGE SCALE GENOMIC DNA]</scope>
    <source>
        <strain evidence="1 2">RL17-338-BIC-A</strain>
    </source>
</reference>
<gene>
    <name evidence="1" type="ORF">PQQ63_39080</name>
</gene>
<comment type="caution">
    <text evidence="1">The sequence shown here is derived from an EMBL/GenBank/DDBJ whole genome shotgun (WGS) entry which is preliminary data.</text>
</comment>
<evidence type="ECO:0000313" key="1">
    <source>
        <dbReference type="EMBL" id="MFM0642671.1"/>
    </source>
</evidence>
<name>A0ABW9E6I9_9BURK</name>
<sequence>PCVLRYRIAFANAPHLLAVVHLQQTEPSFASPVSSLTVRDHILNRIVDERLAGVPIGAIRVAVEDSTGVFGFDLEFDLHDYIQRGRPYDSSPVIAGGGRFREEISM</sequence>
<accession>A0ABW9E6I9</accession>
<feature type="non-terminal residue" evidence="1">
    <location>
        <position position="106"/>
    </location>
</feature>
<dbReference type="Proteomes" id="UP001629432">
    <property type="component" value="Unassembled WGS sequence"/>
</dbReference>
<dbReference type="RefSeq" id="WP_408341341.1">
    <property type="nucleotide sequence ID" value="NZ_JAQQCF010000150.1"/>
</dbReference>
<proteinExistence type="predicted"/>
<evidence type="ECO:0000313" key="2">
    <source>
        <dbReference type="Proteomes" id="UP001629432"/>
    </source>
</evidence>
<dbReference type="EMBL" id="JAQQCF010000150">
    <property type="protein sequence ID" value="MFM0642671.1"/>
    <property type="molecule type" value="Genomic_DNA"/>
</dbReference>
<protein>
    <submittedName>
        <fullName evidence="1">Uncharacterized protein</fullName>
    </submittedName>
</protein>
<feature type="non-terminal residue" evidence="1">
    <location>
        <position position="1"/>
    </location>
</feature>
<organism evidence="1 2">
    <name type="scientific">Paraburkholderia metrosideri</name>
    <dbReference type="NCBI Taxonomy" id="580937"/>
    <lineage>
        <taxon>Bacteria</taxon>
        <taxon>Pseudomonadati</taxon>
        <taxon>Pseudomonadota</taxon>
        <taxon>Betaproteobacteria</taxon>
        <taxon>Burkholderiales</taxon>
        <taxon>Burkholderiaceae</taxon>
        <taxon>Paraburkholderia</taxon>
    </lineage>
</organism>
<keyword evidence="2" id="KW-1185">Reference proteome</keyword>